<evidence type="ECO:0000313" key="6">
    <source>
        <dbReference type="Proteomes" id="UP000005237"/>
    </source>
</evidence>
<dbReference type="PANTHER" id="PTHR47520">
    <property type="entry name" value="CX DOMAIN-CONTAINING PROTEIN-RELATED"/>
    <property type="match status" value="1"/>
</dbReference>
<organism evidence="5 6">
    <name type="scientific">Caenorhabditis japonica</name>
    <dbReference type="NCBI Taxonomy" id="281687"/>
    <lineage>
        <taxon>Eukaryota</taxon>
        <taxon>Metazoa</taxon>
        <taxon>Ecdysozoa</taxon>
        <taxon>Nematoda</taxon>
        <taxon>Chromadorea</taxon>
        <taxon>Rhabditida</taxon>
        <taxon>Rhabditina</taxon>
        <taxon>Rhabditomorpha</taxon>
        <taxon>Rhabditoidea</taxon>
        <taxon>Rhabditidae</taxon>
        <taxon>Peloderinae</taxon>
        <taxon>Caenorhabditis</taxon>
    </lineage>
</organism>
<protein>
    <submittedName>
        <fullName evidence="5">CX domain-containing protein</fullName>
    </submittedName>
</protein>
<feature type="transmembrane region" description="Helical" evidence="2">
    <location>
        <begin position="193"/>
        <end position="213"/>
    </location>
</feature>
<keyword evidence="3" id="KW-0732">Signal</keyword>
<reference evidence="5" key="2">
    <citation type="submission" date="2022-06" db="UniProtKB">
        <authorList>
            <consortium name="EnsemblMetazoa"/>
        </authorList>
    </citation>
    <scope>IDENTIFICATION</scope>
    <source>
        <strain evidence="5">DF5081</strain>
    </source>
</reference>
<feature type="region of interest" description="Disordered" evidence="1">
    <location>
        <begin position="25"/>
        <end position="45"/>
    </location>
</feature>
<dbReference type="AlphaFoldDB" id="A0A8R1DU36"/>
<evidence type="ECO:0000256" key="1">
    <source>
        <dbReference type="SAM" id="MobiDB-lite"/>
    </source>
</evidence>
<dbReference type="InterPro" id="IPR002619">
    <property type="entry name" value="CX"/>
</dbReference>
<dbReference type="PANTHER" id="PTHR47520:SF7">
    <property type="entry name" value="CX DOMAIN-CONTAINING PROTEIN"/>
    <property type="match status" value="1"/>
</dbReference>
<keyword evidence="2" id="KW-1133">Transmembrane helix</keyword>
<dbReference type="Pfam" id="PF01705">
    <property type="entry name" value="CX"/>
    <property type="match status" value="1"/>
</dbReference>
<accession>A0A8R1DU36</accession>
<dbReference type="EnsemblMetazoa" id="CJA11309.1">
    <property type="protein sequence ID" value="CJA11309.1"/>
    <property type="gene ID" value="WBGene00130513"/>
</dbReference>
<dbReference type="OMA" id="GQWFELL"/>
<reference evidence="6" key="1">
    <citation type="submission" date="2010-08" db="EMBL/GenBank/DDBJ databases">
        <authorList>
            <consortium name="Caenorhabditis japonica Sequencing Consortium"/>
            <person name="Wilson R.K."/>
        </authorList>
    </citation>
    <scope>NUCLEOTIDE SEQUENCE [LARGE SCALE GENOMIC DNA]</scope>
    <source>
        <strain evidence="6">DF5081</strain>
    </source>
</reference>
<name>A0A8R1DU36_CAEJA</name>
<evidence type="ECO:0000256" key="3">
    <source>
        <dbReference type="SAM" id="SignalP"/>
    </source>
</evidence>
<feature type="chain" id="PRO_5035873903" evidence="3">
    <location>
        <begin position="25"/>
        <end position="296"/>
    </location>
</feature>
<evidence type="ECO:0000259" key="4">
    <source>
        <dbReference type="Pfam" id="PF01705"/>
    </source>
</evidence>
<sequence>MRISYWRKVCLLLLFLSFVYHTAARGRGGRGRGGRGRSGSRGGMRAKSSIIKSNIRGSSSISGGVRSGTSGFKVGTSTSTTSNYGSLGFRSAMLGSSYHPSVHRRVGHPFVIVAATIPMFYDNRNYYWSYNMAMFNNTVTKSNIICEYVFGSDDGELSNITFKNGTAARSIYFGCKGMVECCGMYCCHDFHQYFELAFLAGFVLIFLGIAYYAKKREPVRVKKSKSSDTFPLNGKSSTALKPTANTKLKLKPKTSFTQPTCELISKKSLPIHTTTSNPQPSTLPQAPPVYGFIQLD</sequence>
<evidence type="ECO:0000256" key="2">
    <source>
        <dbReference type="SAM" id="Phobius"/>
    </source>
</evidence>
<feature type="signal peptide" evidence="3">
    <location>
        <begin position="1"/>
        <end position="24"/>
    </location>
</feature>
<keyword evidence="6" id="KW-1185">Reference proteome</keyword>
<proteinExistence type="predicted"/>
<keyword evidence="2" id="KW-0812">Transmembrane</keyword>
<evidence type="ECO:0000313" key="5">
    <source>
        <dbReference type="EnsemblMetazoa" id="CJA11309.1"/>
    </source>
</evidence>
<feature type="domain" description="CX" evidence="4">
    <location>
        <begin position="126"/>
        <end position="188"/>
    </location>
</feature>
<keyword evidence="2" id="KW-0472">Membrane</keyword>
<dbReference type="Proteomes" id="UP000005237">
    <property type="component" value="Unassembled WGS sequence"/>
</dbReference>